<organism evidence="2 3">
    <name type="scientific">Thiohalocapsa halophila</name>
    <dbReference type="NCBI Taxonomy" id="69359"/>
    <lineage>
        <taxon>Bacteria</taxon>
        <taxon>Pseudomonadati</taxon>
        <taxon>Pseudomonadota</taxon>
        <taxon>Gammaproteobacteria</taxon>
        <taxon>Chromatiales</taxon>
        <taxon>Chromatiaceae</taxon>
        <taxon>Thiohalocapsa</taxon>
    </lineage>
</organism>
<evidence type="ECO:0000313" key="2">
    <source>
        <dbReference type="EMBL" id="MBK1632636.1"/>
    </source>
</evidence>
<keyword evidence="3" id="KW-1185">Reference proteome</keyword>
<keyword evidence="1" id="KW-1133">Transmembrane helix</keyword>
<gene>
    <name evidence="2" type="ORF">CKO31_18190</name>
</gene>
<sequence>MVVRGWGGAVKLPFWSVAGGTLPQPFLDLLQRTLPGADILTPDLPMGTLSNADPADLVDQLLGAVDRRFEERPFSRLIIVAFSAGTVLARSFFSRAQGAQMPEAGPVGGSAAHALPRLDPATARPWADRIERIVLLAGVTRGWTLSSATPVLLRLVSRWVLFFLNTSAQFQRKGWAFIERFRRGAPFVVESRLLFHQVERHFAAAGRDLPQTVLLLGSEDEYVSPADALDLGLRKDYSYIEVPWSSHTDILDVGLPEAADTPDAGRAAHRRRAQAKRTELIGRALTESRAQLQTIAMHPDDVDDYLDDMDRPVVVPGAASAEEPQVAGVVFIIHGIRDNGFWTKRVAREVKALARSRRGAVRAPTPTYGYFSLRDFIVPWGRRDATYWFLEKFAEIRIRYPDAPVSFIGHSNGTYLAAHALELSPFVALRRVVFAGSVVRTSFDWARFGARVGEVLNLVASRDRVVAYMPGAFERLGLGRLGVDVGGGGFEGFTASEGSATPTADGSPSPKVHNFRFVAGDHGAGVSESMWRDLAAFALEGTLPEQRAGDPLRPAERTPREQRIGRIAPAVPVVALALLLAFIVAMVIGLEDGELAAAAAAVAVFITWFLREY</sequence>
<protein>
    <recommendedName>
        <fullName evidence="4">Alpha/beta hydrolase</fullName>
    </recommendedName>
</protein>
<dbReference type="SUPFAM" id="SSF53474">
    <property type="entry name" value="alpha/beta-Hydrolases"/>
    <property type="match status" value="2"/>
</dbReference>
<feature type="transmembrane region" description="Helical" evidence="1">
    <location>
        <begin position="595"/>
        <end position="611"/>
    </location>
</feature>
<evidence type="ECO:0000256" key="1">
    <source>
        <dbReference type="SAM" id="Phobius"/>
    </source>
</evidence>
<accession>A0ABS1CMR3</accession>
<dbReference type="EMBL" id="NRRV01000053">
    <property type="protein sequence ID" value="MBK1632636.1"/>
    <property type="molecule type" value="Genomic_DNA"/>
</dbReference>
<proteinExistence type="predicted"/>
<dbReference type="InterPro" id="IPR029058">
    <property type="entry name" value="AB_hydrolase_fold"/>
</dbReference>
<comment type="caution">
    <text evidence="2">The sequence shown here is derived from an EMBL/GenBank/DDBJ whole genome shotgun (WGS) entry which is preliminary data.</text>
</comment>
<keyword evidence="1" id="KW-0812">Transmembrane</keyword>
<dbReference type="Proteomes" id="UP000748752">
    <property type="component" value="Unassembled WGS sequence"/>
</dbReference>
<feature type="transmembrane region" description="Helical" evidence="1">
    <location>
        <begin position="567"/>
        <end position="589"/>
    </location>
</feature>
<keyword evidence="1" id="KW-0472">Membrane</keyword>
<evidence type="ECO:0000313" key="3">
    <source>
        <dbReference type="Proteomes" id="UP000748752"/>
    </source>
</evidence>
<evidence type="ECO:0008006" key="4">
    <source>
        <dbReference type="Google" id="ProtNLM"/>
    </source>
</evidence>
<name>A0ABS1CMR3_9GAMM</name>
<dbReference type="Gene3D" id="3.40.50.1820">
    <property type="entry name" value="alpha/beta hydrolase"/>
    <property type="match status" value="2"/>
</dbReference>
<reference evidence="2 3" key="1">
    <citation type="journal article" date="2020" name="Microorganisms">
        <title>Osmotic Adaptation and Compatible Solute Biosynthesis of Phototrophic Bacteria as Revealed from Genome Analyses.</title>
        <authorList>
            <person name="Imhoff J.F."/>
            <person name="Rahn T."/>
            <person name="Kunzel S."/>
            <person name="Keller A."/>
            <person name="Neulinger S.C."/>
        </authorList>
    </citation>
    <scope>NUCLEOTIDE SEQUENCE [LARGE SCALE GENOMIC DNA]</scope>
    <source>
        <strain evidence="2 3">DSM 6210</strain>
    </source>
</reference>